<evidence type="ECO:0000313" key="2">
    <source>
        <dbReference type="EMBL" id="VDL65636.1"/>
    </source>
</evidence>
<dbReference type="InterPro" id="IPR002602">
    <property type="entry name" value="DB"/>
</dbReference>
<dbReference type="Proteomes" id="UP000271162">
    <property type="component" value="Unassembled WGS sequence"/>
</dbReference>
<dbReference type="PANTHER" id="PTHR46705">
    <property type="entry name" value="PROTEIN CBG09805"/>
    <property type="match status" value="1"/>
</dbReference>
<dbReference type="Pfam" id="PF01682">
    <property type="entry name" value="DB"/>
    <property type="match status" value="1"/>
</dbReference>
<name>A0A0N4XHP4_NIPBR</name>
<dbReference type="PANTHER" id="PTHR46705:SF12">
    <property type="entry name" value="DOMAIN OF UNKNOWN FUNCTION DB DOMAIN-CONTAINING PROTEIN"/>
    <property type="match status" value="1"/>
</dbReference>
<dbReference type="STRING" id="27835.A0A0N4XHP4"/>
<evidence type="ECO:0000259" key="1">
    <source>
        <dbReference type="Pfam" id="PF01682"/>
    </source>
</evidence>
<evidence type="ECO:0000313" key="3">
    <source>
        <dbReference type="Proteomes" id="UP000271162"/>
    </source>
</evidence>
<dbReference type="WBParaSite" id="NBR_0000204601-mRNA-1">
    <property type="protein sequence ID" value="NBR_0000204601-mRNA-1"/>
    <property type="gene ID" value="NBR_0000204601"/>
</dbReference>
<keyword evidence="3" id="KW-1185">Reference proteome</keyword>
<evidence type="ECO:0000313" key="4">
    <source>
        <dbReference type="WBParaSite" id="NBR_0000204601-mRNA-1"/>
    </source>
</evidence>
<dbReference type="EMBL" id="UYSL01002046">
    <property type="protein sequence ID" value="VDL65636.1"/>
    <property type="molecule type" value="Genomic_DNA"/>
</dbReference>
<protein>
    <submittedName>
        <fullName evidence="4">DB domain-containing protein</fullName>
    </submittedName>
</protein>
<reference evidence="2 3" key="2">
    <citation type="submission" date="2018-11" db="EMBL/GenBank/DDBJ databases">
        <authorList>
            <consortium name="Pathogen Informatics"/>
        </authorList>
    </citation>
    <scope>NUCLEOTIDE SEQUENCE [LARGE SCALE GENOMIC DNA]</scope>
</reference>
<proteinExistence type="predicted"/>
<dbReference type="AlphaFoldDB" id="A0A0N4XHP4"/>
<feature type="domain" description="Domain of unknown function DB" evidence="1">
    <location>
        <begin position="53"/>
        <end position="115"/>
    </location>
</feature>
<accession>A0A0N4XHP4</accession>
<sequence length="117" mass="13674">MEYKNFLSETKHQQKSCQWKLLGQLFCFIVSFEWKFRYGIPGRRNANQKLRTCCRGLKDADIECRRRFCDFNALRPDMVIGFMAQCAPKGPTVGEMWDCASSRADHTQCCRQQGIHV</sequence>
<gene>
    <name evidence="2" type="ORF">NBR_LOCUS2047</name>
</gene>
<reference evidence="4" key="1">
    <citation type="submission" date="2017-02" db="UniProtKB">
        <authorList>
            <consortium name="WormBaseParasite"/>
        </authorList>
    </citation>
    <scope>IDENTIFICATION</scope>
</reference>
<organism evidence="4">
    <name type="scientific">Nippostrongylus brasiliensis</name>
    <name type="common">Rat hookworm</name>
    <dbReference type="NCBI Taxonomy" id="27835"/>
    <lineage>
        <taxon>Eukaryota</taxon>
        <taxon>Metazoa</taxon>
        <taxon>Ecdysozoa</taxon>
        <taxon>Nematoda</taxon>
        <taxon>Chromadorea</taxon>
        <taxon>Rhabditida</taxon>
        <taxon>Rhabditina</taxon>
        <taxon>Rhabditomorpha</taxon>
        <taxon>Strongyloidea</taxon>
        <taxon>Heligmosomidae</taxon>
        <taxon>Nippostrongylus</taxon>
    </lineage>
</organism>